<accession>A0A9N9IC62</accession>
<protein>
    <submittedName>
        <fullName evidence="1">22129_t:CDS:1</fullName>
    </submittedName>
</protein>
<proteinExistence type="predicted"/>
<evidence type="ECO:0000313" key="2">
    <source>
        <dbReference type="Proteomes" id="UP000789405"/>
    </source>
</evidence>
<dbReference type="EMBL" id="CAJVPY010011942">
    <property type="protein sequence ID" value="CAG8730727.1"/>
    <property type="molecule type" value="Genomic_DNA"/>
</dbReference>
<feature type="non-terminal residue" evidence="1">
    <location>
        <position position="349"/>
    </location>
</feature>
<organism evidence="1 2">
    <name type="scientific">Dentiscutata erythropus</name>
    <dbReference type="NCBI Taxonomy" id="1348616"/>
    <lineage>
        <taxon>Eukaryota</taxon>
        <taxon>Fungi</taxon>
        <taxon>Fungi incertae sedis</taxon>
        <taxon>Mucoromycota</taxon>
        <taxon>Glomeromycotina</taxon>
        <taxon>Glomeromycetes</taxon>
        <taxon>Diversisporales</taxon>
        <taxon>Gigasporaceae</taxon>
        <taxon>Dentiscutata</taxon>
    </lineage>
</organism>
<keyword evidence="2" id="KW-1185">Reference proteome</keyword>
<name>A0A9N9IC62_9GLOM</name>
<evidence type="ECO:0000313" key="1">
    <source>
        <dbReference type="EMBL" id="CAG8730727.1"/>
    </source>
</evidence>
<gene>
    <name evidence="1" type="ORF">DERYTH_LOCUS15095</name>
</gene>
<sequence length="349" mass="40645">ILNDSNITIGTEGYGKFHALNEHKCNFLFVYDYPVSEGLAIQHMQSFIQLAQALDRIFVLPNIFLNNNTKVMFITQQEFYEWTRSLDFALTTHHAYIEEDDSNSFVEAINPLEKTRENFTRILIDKLNIETQLILMSYNTRETFSSNVIPYSIYSQDILLEANTIVDKLKPFVAIHLNVEFTDQNRLNPCTKLIIETLMNFGRDFGIQNIYFTTNKPLFNGSFIFDVLIEYQSEMMETLTQPMSFNTWNSMNSFNIKDFEKLGIRSFENSDYVMDINGFEIFDHIADVKEFEGTGIHEILDKLVSINAEYFLADLAECSSVTDSFKSQVIKTREIMINKGNKKLKKRYF</sequence>
<dbReference type="Proteomes" id="UP000789405">
    <property type="component" value="Unassembled WGS sequence"/>
</dbReference>
<dbReference type="Gene3D" id="3.40.50.11350">
    <property type="match status" value="1"/>
</dbReference>
<comment type="caution">
    <text evidence="1">The sequence shown here is derived from an EMBL/GenBank/DDBJ whole genome shotgun (WGS) entry which is preliminary data.</text>
</comment>
<reference evidence="1" key="1">
    <citation type="submission" date="2021-06" db="EMBL/GenBank/DDBJ databases">
        <authorList>
            <person name="Kallberg Y."/>
            <person name="Tangrot J."/>
            <person name="Rosling A."/>
        </authorList>
    </citation>
    <scope>NUCLEOTIDE SEQUENCE</scope>
    <source>
        <strain evidence="1">MA453B</strain>
    </source>
</reference>
<dbReference type="OrthoDB" id="2020419at2759"/>
<dbReference type="AlphaFoldDB" id="A0A9N9IC62"/>